<dbReference type="Proteomes" id="UP000709295">
    <property type="component" value="Unassembled WGS sequence"/>
</dbReference>
<dbReference type="AlphaFoldDB" id="A0A8J5M2E5"/>
<evidence type="ECO:0000313" key="3">
    <source>
        <dbReference type="EMBL" id="KAG6960733.1"/>
    </source>
</evidence>
<protein>
    <recommendedName>
        <fullName evidence="2">Ribonuclease H1 N-terminal domain-containing protein</fullName>
    </recommendedName>
</protein>
<feature type="compositionally biased region" description="Basic and acidic residues" evidence="1">
    <location>
        <begin position="378"/>
        <end position="418"/>
    </location>
</feature>
<organism evidence="3 4">
    <name type="scientific">Phytophthora aleatoria</name>
    <dbReference type="NCBI Taxonomy" id="2496075"/>
    <lineage>
        <taxon>Eukaryota</taxon>
        <taxon>Sar</taxon>
        <taxon>Stramenopiles</taxon>
        <taxon>Oomycota</taxon>
        <taxon>Peronosporomycetes</taxon>
        <taxon>Peronosporales</taxon>
        <taxon>Peronosporaceae</taxon>
        <taxon>Phytophthora</taxon>
    </lineage>
</organism>
<feature type="domain" description="Ribonuclease H1 N-terminal" evidence="2">
    <location>
        <begin position="70"/>
        <end position="112"/>
    </location>
</feature>
<evidence type="ECO:0000256" key="1">
    <source>
        <dbReference type="SAM" id="MobiDB-lite"/>
    </source>
</evidence>
<comment type="caution">
    <text evidence="3">The sequence shown here is derived from an EMBL/GenBank/DDBJ whole genome shotgun (WGS) entry which is preliminary data.</text>
</comment>
<dbReference type="EMBL" id="JAENGY010000541">
    <property type="protein sequence ID" value="KAG6960733.1"/>
    <property type="molecule type" value="Genomic_DNA"/>
</dbReference>
<dbReference type="Pfam" id="PF01693">
    <property type="entry name" value="Cauli_VI"/>
    <property type="match status" value="2"/>
</dbReference>
<keyword evidence="4" id="KW-1185">Reference proteome</keyword>
<feature type="compositionally biased region" description="Basic and acidic residues" evidence="1">
    <location>
        <begin position="173"/>
        <end position="188"/>
    </location>
</feature>
<proteinExistence type="predicted"/>
<accession>A0A8J5M2E5</accession>
<evidence type="ECO:0000313" key="4">
    <source>
        <dbReference type="Proteomes" id="UP000709295"/>
    </source>
</evidence>
<feature type="region of interest" description="Disordered" evidence="1">
    <location>
        <begin position="376"/>
        <end position="418"/>
    </location>
</feature>
<gene>
    <name evidence="3" type="ORF">JG688_00009439</name>
</gene>
<dbReference type="InterPro" id="IPR011320">
    <property type="entry name" value="RNase_H1_N"/>
</dbReference>
<feature type="domain" description="Ribonuclease H1 N-terminal" evidence="2">
    <location>
        <begin position="7"/>
        <end position="49"/>
    </location>
</feature>
<name>A0A8J5M2E5_9STRA</name>
<feature type="region of interest" description="Disordered" evidence="1">
    <location>
        <begin position="149"/>
        <end position="205"/>
    </location>
</feature>
<evidence type="ECO:0000259" key="2">
    <source>
        <dbReference type="Pfam" id="PF01693"/>
    </source>
</evidence>
<sequence length="549" mass="61663">MGDLVYFYAVTGGRCSGIFTSWDQVLDATVGYPGAKSDRFSTLEEAERFMREQDAGVRSNLRTLGWTGPAYAVAVGRRMGVFKTHQEALRQTQKYSGNSLKKFSSCEKAVEFLDHHDWRNIRSDDENGPNNVEVVKIFDELAAEESLDEDVLDVTTSEERTESHQNTANLDLSSKRERDEDDIDHNNEVLRPTQRRKTDNSLQSKPKERHLVVYCVGNTRSDAQGNATIASTCMFKTHPEWNVKKIVGPNISTTQASLMAVSDMLERVALEDPGCDVSVSILTNNLPMHEILRKCSCDEFKSCDGNKDLLESISKKKGSRTIRASRGGCVQLGLTTKLQVTRPLEGKMPFNDDYDAEMVEATEGIEVELSSENVVTTAEERNKDHQETVNHAKRERDGDSDQKDEVQRPTQRRNTDKSLHSMEKKLLVFCFGCHKKDPQGNLVMLSTCSFPTHPEWDVMKTLGSNTTATEAGLMAVLDTLERVAQEDPGCEWSVSIYTFNGLVCDILDRCARVGNKSCDEYQELLERITREKGNRTIRVVVVGGAFTWE</sequence>
<reference evidence="3" key="1">
    <citation type="submission" date="2021-01" db="EMBL/GenBank/DDBJ databases">
        <title>Phytophthora aleatoria, a newly-described species from Pinus radiata is distinct from Phytophthora cactorum isolates based on comparative genomics.</title>
        <authorList>
            <person name="Mcdougal R."/>
            <person name="Panda P."/>
            <person name="Williams N."/>
            <person name="Studholme D.J."/>
        </authorList>
    </citation>
    <scope>NUCLEOTIDE SEQUENCE</scope>
    <source>
        <strain evidence="3">NZFS 4037</strain>
    </source>
</reference>